<proteinExistence type="predicted"/>
<gene>
    <name evidence="3" type="ORF">JAV76_11620</name>
</gene>
<protein>
    <recommendedName>
        <fullName evidence="5">Sensor domain-containing protein</fullName>
    </recommendedName>
</protein>
<feature type="signal peptide" evidence="2">
    <location>
        <begin position="1"/>
        <end position="23"/>
    </location>
</feature>
<evidence type="ECO:0000313" key="3">
    <source>
        <dbReference type="EMBL" id="MBI9115662.1"/>
    </source>
</evidence>
<dbReference type="PROSITE" id="PS51257">
    <property type="entry name" value="PROKAR_LIPOPROTEIN"/>
    <property type="match status" value="1"/>
</dbReference>
<feature type="chain" id="PRO_5037619601" description="Sensor domain-containing protein" evidence="2">
    <location>
        <begin position="24"/>
        <end position="241"/>
    </location>
</feature>
<name>A0A934M7Q2_9MICO</name>
<keyword evidence="2" id="KW-0732">Signal</keyword>
<keyword evidence="4" id="KW-1185">Reference proteome</keyword>
<dbReference type="AlphaFoldDB" id="A0A934M7Q2"/>
<sequence length="241" mass="24946">MTRSLTLALCTVVALTLSGCGSADDTDTTVDPTGTVTTTVPEPTDTEEPTVTGEPTDDGFMAPTDVPAEAMLPAEALEAPEGPREETEGVAAWLISETCEAGTPESASAMRTVVQGDGMYEAPVGIQQVAAFPDVQAAVDEADRLRSVATQCSELAAEEQTGYFVEDVAVGAQGLGLVTDYYGVGDDTALGAYVAVTRRGNAVTLVGISGGEHNVGKAREIATDDAQEAWNQLCRYDSEGC</sequence>
<feature type="compositionally biased region" description="Low complexity" evidence="1">
    <location>
        <begin position="29"/>
        <end position="54"/>
    </location>
</feature>
<reference evidence="3" key="1">
    <citation type="submission" date="2020-12" db="EMBL/GenBank/DDBJ databases">
        <title>Sanguibacter suaedae sp. nov., isolated from Suaeda aralocaspica.</title>
        <authorList>
            <person name="Ma Q."/>
        </authorList>
    </citation>
    <scope>NUCLEOTIDE SEQUENCE</scope>
    <source>
        <strain evidence="3">YZGR15</strain>
    </source>
</reference>
<accession>A0A934M7Q2</accession>
<evidence type="ECO:0008006" key="5">
    <source>
        <dbReference type="Google" id="ProtNLM"/>
    </source>
</evidence>
<comment type="caution">
    <text evidence="3">The sequence shown here is derived from an EMBL/GenBank/DDBJ whole genome shotgun (WGS) entry which is preliminary data.</text>
</comment>
<organism evidence="3 4">
    <name type="scientific">Sanguibacter suaedae</name>
    <dbReference type="NCBI Taxonomy" id="2795737"/>
    <lineage>
        <taxon>Bacteria</taxon>
        <taxon>Bacillati</taxon>
        <taxon>Actinomycetota</taxon>
        <taxon>Actinomycetes</taxon>
        <taxon>Micrococcales</taxon>
        <taxon>Sanguibacteraceae</taxon>
        <taxon>Sanguibacter</taxon>
    </lineage>
</organism>
<evidence type="ECO:0000313" key="4">
    <source>
        <dbReference type="Proteomes" id="UP000602087"/>
    </source>
</evidence>
<feature type="region of interest" description="Disordered" evidence="1">
    <location>
        <begin position="21"/>
        <end position="58"/>
    </location>
</feature>
<dbReference type="Proteomes" id="UP000602087">
    <property type="component" value="Unassembled WGS sequence"/>
</dbReference>
<dbReference type="RefSeq" id="WP_198734223.1">
    <property type="nucleotide sequence ID" value="NZ_JAEINH010000009.1"/>
</dbReference>
<evidence type="ECO:0000256" key="2">
    <source>
        <dbReference type="SAM" id="SignalP"/>
    </source>
</evidence>
<dbReference type="EMBL" id="JAEINH010000009">
    <property type="protein sequence ID" value="MBI9115662.1"/>
    <property type="molecule type" value="Genomic_DNA"/>
</dbReference>
<evidence type="ECO:0000256" key="1">
    <source>
        <dbReference type="SAM" id="MobiDB-lite"/>
    </source>
</evidence>